<protein>
    <submittedName>
        <fullName evidence="2">Uncharacterized protein</fullName>
    </submittedName>
</protein>
<feature type="compositionally biased region" description="Basic and acidic residues" evidence="1">
    <location>
        <begin position="216"/>
        <end position="229"/>
    </location>
</feature>
<dbReference type="HOGENOM" id="CLU_065052_0_0_1"/>
<reference evidence="2" key="2">
    <citation type="submission" date="2015-06" db="UniProtKB">
        <authorList>
            <consortium name="EnsemblPlants"/>
        </authorList>
    </citation>
    <scope>IDENTIFICATION</scope>
    <source>
        <strain evidence="2">DM1-3 516 R44</strain>
    </source>
</reference>
<dbReference type="AlphaFoldDB" id="M1DAI7"/>
<dbReference type="EnsemblPlants" id="PGSC0003DMT400085902">
    <property type="protein sequence ID" value="PGSC0003DMT400085902"/>
    <property type="gene ID" value="PGSC0003DMG400035473"/>
</dbReference>
<feature type="region of interest" description="Disordered" evidence="1">
    <location>
        <begin position="212"/>
        <end position="279"/>
    </location>
</feature>
<dbReference type="Proteomes" id="UP000011115">
    <property type="component" value="Unassembled WGS sequence"/>
</dbReference>
<dbReference type="InParanoid" id="M1DAI7"/>
<evidence type="ECO:0000313" key="3">
    <source>
        <dbReference type="Proteomes" id="UP000011115"/>
    </source>
</evidence>
<accession>M1DAI7</accession>
<proteinExistence type="predicted"/>
<dbReference type="PaxDb" id="4113-PGSC0003DMT400085902"/>
<organism evidence="2 3">
    <name type="scientific">Solanum tuberosum</name>
    <name type="common">Potato</name>
    <dbReference type="NCBI Taxonomy" id="4113"/>
    <lineage>
        <taxon>Eukaryota</taxon>
        <taxon>Viridiplantae</taxon>
        <taxon>Streptophyta</taxon>
        <taxon>Embryophyta</taxon>
        <taxon>Tracheophyta</taxon>
        <taxon>Spermatophyta</taxon>
        <taxon>Magnoliopsida</taxon>
        <taxon>eudicotyledons</taxon>
        <taxon>Gunneridae</taxon>
        <taxon>Pentapetalae</taxon>
        <taxon>asterids</taxon>
        <taxon>lamiids</taxon>
        <taxon>Solanales</taxon>
        <taxon>Solanaceae</taxon>
        <taxon>Solanoideae</taxon>
        <taxon>Solaneae</taxon>
        <taxon>Solanum</taxon>
    </lineage>
</organism>
<dbReference type="Gramene" id="PGSC0003DMT400085902">
    <property type="protein sequence ID" value="PGSC0003DMT400085902"/>
    <property type="gene ID" value="PGSC0003DMG400035473"/>
</dbReference>
<feature type="compositionally biased region" description="Basic and acidic residues" evidence="1">
    <location>
        <begin position="262"/>
        <end position="279"/>
    </location>
</feature>
<sequence>MSNSSSPPKLPLSQEIENPSSFNFSILFPKESSCMLVCGVGETDESITPHTKVLASLVPNPRPCSPTLVLSGKDSQNFVAQSVVMPTSEILDLEVVSQPRHVSSTMSERLLEGDLPEGKSVESNILAVAEKLVVVQSLASLRGDTHPTLLEQEYRSPELVPHSVQSVFDQTLVTMGVSSEEEDEEEIPIVWSRKGIRGANVSTMAVSDLVTTKATPETRLKDEPTESERKIKRKGKGKMVDSSTKGDKRRYATRGTIQKLLGDAKEANKAQTERNRRQR</sequence>
<name>M1DAI7_SOLTU</name>
<evidence type="ECO:0000256" key="1">
    <source>
        <dbReference type="SAM" id="MobiDB-lite"/>
    </source>
</evidence>
<reference evidence="3" key="1">
    <citation type="journal article" date="2011" name="Nature">
        <title>Genome sequence and analysis of the tuber crop potato.</title>
        <authorList>
            <consortium name="The Potato Genome Sequencing Consortium"/>
        </authorList>
    </citation>
    <scope>NUCLEOTIDE SEQUENCE [LARGE SCALE GENOMIC DNA]</scope>
    <source>
        <strain evidence="3">cv. DM1-3 516 R44</strain>
    </source>
</reference>
<evidence type="ECO:0000313" key="2">
    <source>
        <dbReference type="EnsemblPlants" id="PGSC0003DMT400085902"/>
    </source>
</evidence>
<keyword evidence="3" id="KW-1185">Reference proteome</keyword>